<evidence type="ECO:0000256" key="2">
    <source>
        <dbReference type="ARBA" id="ARBA00034247"/>
    </source>
</evidence>
<dbReference type="Pfam" id="PF00990">
    <property type="entry name" value="GGDEF"/>
    <property type="match status" value="1"/>
</dbReference>
<organism evidence="6 7">
    <name type="scientific">Bowmanella denitrificans</name>
    <dbReference type="NCBI Taxonomy" id="366582"/>
    <lineage>
        <taxon>Bacteria</taxon>
        <taxon>Pseudomonadati</taxon>
        <taxon>Pseudomonadota</taxon>
        <taxon>Gammaproteobacteria</taxon>
        <taxon>Alteromonadales</taxon>
        <taxon>Alteromonadaceae</taxon>
        <taxon>Bowmanella</taxon>
    </lineage>
</organism>
<evidence type="ECO:0000256" key="1">
    <source>
        <dbReference type="ARBA" id="ARBA00012528"/>
    </source>
</evidence>
<dbReference type="EC" id="2.7.7.65" evidence="1"/>
<comment type="caution">
    <text evidence="6">The sequence shown here is derived from an EMBL/GenBank/DDBJ whole genome shotgun (WGS) entry which is preliminary data.</text>
</comment>
<name>A0ABP3GYJ1_9ALTE</name>
<feature type="modified residue" description="4-aspartylphosphate" evidence="3">
    <location>
        <position position="60"/>
    </location>
</feature>
<dbReference type="SUPFAM" id="SSF55073">
    <property type="entry name" value="Nucleotide cyclase"/>
    <property type="match status" value="1"/>
</dbReference>
<dbReference type="RefSeq" id="WP_343845003.1">
    <property type="nucleotide sequence ID" value="NZ_BAAAEI010000012.1"/>
</dbReference>
<dbReference type="PANTHER" id="PTHR45138:SF9">
    <property type="entry name" value="DIGUANYLATE CYCLASE DGCM-RELATED"/>
    <property type="match status" value="1"/>
</dbReference>
<evidence type="ECO:0000259" key="4">
    <source>
        <dbReference type="PROSITE" id="PS50110"/>
    </source>
</evidence>
<comment type="catalytic activity">
    <reaction evidence="2">
        <text>2 GTP = 3',3'-c-di-GMP + 2 diphosphate</text>
        <dbReference type="Rhea" id="RHEA:24898"/>
        <dbReference type="ChEBI" id="CHEBI:33019"/>
        <dbReference type="ChEBI" id="CHEBI:37565"/>
        <dbReference type="ChEBI" id="CHEBI:58805"/>
        <dbReference type="EC" id="2.7.7.65"/>
    </reaction>
</comment>
<gene>
    <name evidence="6" type="ORF">GCM10009092_22830</name>
</gene>
<dbReference type="PANTHER" id="PTHR45138">
    <property type="entry name" value="REGULATORY COMPONENTS OF SENSORY TRANSDUCTION SYSTEM"/>
    <property type="match status" value="1"/>
</dbReference>
<dbReference type="InterPro" id="IPR050469">
    <property type="entry name" value="Diguanylate_Cyclase"/>
</dbReference>
<keyword evidence="3" id="KW-0597">Phosphoprotein</keyword>
<evidence type="ECO:0000313" key="7">
    <source>
        <dbReference type="Proteomes" id="UP001501757"/>
    </source>
</evidence>
<dbReference type="SMART" id="SM00267">
    <property type="entry name" value="GGDEF"/>
    <property type="match status" value="1"/>
</dbReference>
<dbReference type="InterPro" id="IPR029787">
    <property type="entry name" value="Nucleotide_cyclase"/>
</dbReference>
<evidence type="ECO:0000313" key="6">
    <source>
        <dbReference type="EMBL" id="GAA0358059.1"/>
    </source>
</evidence>
<dbReference type="EMBL" id="BAAAEI010000012">
    <property type="protein sequence ID" value="GAA0358059.1"/>
    <property type="molecule type" value="Genomic_DNA"/>
</dbReference>
<dbReference type="SUPFAM" id="SSF52172">
    <property type="entry name" value="CheY-like"/>
    <property type="match status" value="1"/>
</dbReference>
<accession>A0ABP3GYJ1</accession>
<dbReference type="NCBIfam" id="TIGR00254">
    <property type="entry name" value="GGDEF"/>
    <property type="match status" value="1"/>
</dbReference>
<dbReference type="CDD" id="cd19920">
    <property type="entry name" value="REC_PA4781-like"/>
    <property type="match status" value="1"/>
</dbReference>
<dbReference type="Gene3D" id="3.40.50.2300">
    <property type="match status" value="1"/>
</dbReference>
<dbReference type="Gene3D" id="3.30.70.270">
    <property type="match status" value="1"/>
</dbReference>
<keyword evidence="7" id="KW-1185">Reference proteome</keyword>
<dbReference type="SMART" id="SM00448">
    <property type="entry name" value="REC"/>
    <property type="match status" value="1"/>
</dbReference>
<dbReference type="PROSITE" id="PS50110">
    <property type="entry name" value="RESPONSE_REGULATORY"/>
    <property type="match status" value="1"/>
</dbReference>
<proteinExistence type="predicted"/>
<dbReference type="InterPro" id="IPR011006">
    <property type="entry name" value="CheY-like_superfamily"/>
</dbReference>
<feature type="domain" description="GGDEF" evidence="5">
    <location>
        <begin position="170"/>
        <end position="306"/>
    </location>
</feature>
<protein>
    <recommendedName>
        <fullName evidence="1">diguanylate cyclase</fullName>
        <ecNumber evidence="1">2.7.7.65</ecNumber>
    </recommendedName>
</protein>
<dbReference type="Pfam" id="PF00072">
    <property type="entry name" value="Response_reg"/>
    <property type="match status" value="1"/>
</dbReference>
<dbReference type="Proteomes" id="UP001501757">
    <property type="component" value="Unassembled WGS sequence"/>
</dbReference>
<dbReference type="CDD" id="cd01949">
    <property type="entry name" value="GGDEF"/>
    <property type="match status" value="1"/>
</dbReference>
<dbReference type="InterPro" id="IPR043128">
    <property type="entry name" value="Rev_trsase/Diguanyl_cyclase"/>
</dbReference>
<dbReference type="PROSITE" id="PS50887">
    <property type="entry name" value="GGDEF"/>
    <property type="match status" value="1"/>
</dbReference>
<dbReference type="InterPro" id="IPR000160">
    <property type="entry name" value="GGDEF_dom"/>
</dbReference>
<feature type="domain" description="Response regulatory" evidence="4">
    <location>
        <begin position="11"/>
        <end position="127"/>
    </location>
</feature>
<sequence length="310" mass="34847">MSIKMEFKQPTVLAVDDIPSNLDILVAHLIEEDVELMVALSGEEALALVHQRRPDLILLDIMMPGMDGYEVCRRLKQDPSTADIPVVFLSARDNEVDMEKGLSLGAIDYINKPFSIPVLKARLRNHLALKQKGDKLAELACTDELTSLMNRRHFNQVFRQEWLRAIRNKSQLSLLMIDVDHFKAYNDRFGHTQGDACLQAIARVLSMGLRDPADAVARFGGEEFVVLLPDTDREGAAKVAERLRRLVLAEALPHPDSSGCFVSISLGGATCSPEQNMAELALLQQADEQLYRAKRHGRNCYSMEHRTWQD</sequence>
<reference evidence="7" key="1">
    <citation type="journal article" date="2019" name="Int. J. Syst. Evol. Microbiol.">
        <title>The Global Catalogue of Microorganisms (GCM) 10K type strain sequencing project: providing services to taxonomists for standard genome sequencing and annotation.</title>
        <authorList>
            <consortium name="The Broad Institute Genomics Platform"/>
            <consortium name="The Broad Institute Genome Sequencing Center for Infectious Disease"/>
            <person name="Wu L."/>
            <person name="Ma J."/>
        </authorList>
    </citation>
    <scope>NUCLEOTIDE SEQUENCE [LARGE SCALE GENOMIC DNA]</scope>
    <source>
        <strain evidence="7">JCM 13378</strain>
    </source>
</reference>
<evidence type="ECO:0000256" key="3">
    <source>
        <dbReference type="PROSITE-ProRule" id="PRU00169"/>
    </source>
</evidence>
<evidence type="ECO:0000259" key="5">
    <source>
        <dbReference type="PROSITE" id="PS50887"/>
    </source>
</evidence>
<dbReference type="InterPro" id="IPR001789">
    <property type="entry name" value="Sig_transdc_resp-reg_receiver"/>
</dbReference>